<dbReference type="Pfam" id="PF09332">
    <property type="entry name" value="Mcm10"/>
    <property type="match status" value="1"/>
</dbReference>
<reference evidence="11" key="1">
    <citation type="submission" date="2023-06" db="EMBL/GenBank/DDBJ databases">
        <title>Genomic analysis of the entomopathogenic nematode Steinernema hermaphroditum.</title>
        <authorList>
            <person name="Schwarz E.M."/>
            <person name="Heppert J.K."/>
            <person name="Baniya A."/>
            <person name="Schwartz H.T."/>
            <person name="Tan C.-H."/>
            <person name="Antoshechkin I."/>
            <person name="Sternberg P.W."/>
            <person name="Goodrich-Blair H."/>
            <person name="Dillman A.R."/>
        </authorList>
    </citation>
    <scope>NUCLEOTIDE SEQUENCE</scope>
    <source>
        <strain evidence="11">PS9179</strain>
        <tissue evidence="11">Whole animal</tissue>
    </source>
</reference>
<evidence type="ECO:0000259" key="10">
    <source>
        <dbReference type="SMART" id="SM01280"/>
    </source>
</evidence>
<evidence type="ECO:0000256" key="3">
    <source>
        <dbReference type="ARBA" id="ARBA00017770"/>
    </source>
</evidence>
<dbReference type="InterPro" id="IPR055065">
    <property type="entry name" value="OB_MCM10"/>
</dbReference>
<organism evidence="11 12">
    <name type="scientific">Steinernema hermaphroditum</name>
    <dbReference type="NCBI Taxonomy" id="289476"/>
    <lineage>
        <taxon>Eukaryota</taxon>
        <taxon>Metazoa</taxon>
        <taxon>Ecdysozoa</taxon>
        <taxon>Nematoda</taxon>
        <taxon>Chromadorea</taxon>
        <taxon>Rhabditida</taxon>
        <taxon>Tylenchina</taxon>
        <taxon>Panagrolaimomorpha</taxon>
        <taxon>Strongyloidoidea</taxon>
        <taxon>Steinernematidae</taxon>
        <taxon>Steinernema</taxon>
    </lineage>
</organism>
<evidence type="ECO:0000256" key="8">
    <source>
        <dbReference type="ARBA" id="ARBA00023242"/>
    </source>
</evidence>
<feature type="region of interest" description="Disordered" evidence="9">
    <location>
        <begin position="86"/>
        <end position="134"/>
    </location>
</feature>
<comment type="caution">
    <text evidence="11">The sequence shown here is derived from an EMBL/GenBank/DDBJ whole genome shotgun (WGS) entry which is preliminary data.</text>
</comment>
<evidence type="ECO:0000256" key="7">
    <source>
        <dbReference type="ARBA" id="ARBA00022833"/>
    </source>
</evidence>
<dbReference type="GO" id="GO:0003688">
    <property type="term" value="F:DNA replication origin binding"/>
    <property type="evidence" value="ECO:0007669"/>
    <property type="project" value="TreeGrafter"/>
</dbReference>
<sequence>MGSQDMSQLIALLGADPDLNDENHEEESFFSAKDASVADNTATESFYTVRDTSVANETAFQSAETTPVAMPHRRLVDLDFEAPTYKGPSLAEMMGGSKSTPSEKILPDDLSSDEDEFERNHDEDAPTPLSKAGKELKKRLANPNHVNRDAAAAAAAREALQKKAVAARVIAPPSSQKYGAPFDTFFGLPTISPKVAPTTFQTYAEGMQKVNIMQTKRRVGVKGDWITMAVIVERSEIKKSASGKEYMIWNMSDLYDCQQKAVKVLLFGDCVRDHWKIQVGTLIALTNADCDTDAKTGDVTVKLFKSNQVMEIGQCPLFAYCKASKKDGDRCKSFVNLSVSDHCAYHIQSAANRLASKRGTFNTGMAAMPKKLFDGKPLGDFSNYFYQGKMVSAKSAPLKTAVPASSRPPIDAPQPKGLYVSEPQIRDNEKKTLNQIISSGNIHHRGARNLISLRNKGSAALSSSSASTAPANKPLAGLGSPPAAGKPKCLRDFKIDNQKKAAIAAAGPPKLGRCFEGGQMISLASPKKRPTIMTKEEIVKQRAINLIKRQGGIEKVDPNAAKRAKKRALIDPSTTESSRPSTSSGTPAKKSCFGGSELSKEELMALINKKSSHDDEVVKDDMNKQNAYFNAMEVKERIETNVTELKEVKNCNVVTCKKCGYTNHKQSDYCKTQGHAVVKHKADKRWYKCRGCSSRLICYELMPTRPCQSCGAMDFERVGMKDERKVAVKDKLLVRGEEQKFL</sequence>
<keyword evidence="12" id="KW-1185">Reference proteome</keyword>
<evidence type="ECO:0000256" key="6">
    <source>
        <dbReference type="ARBA" id="ARBA00022771"/>
    </source>
</evidence>
<keyword evidence="4" id="KW-0235">DNA replication</keyword>
<dbReference type="GO" id="GO:0043596">
    <property type="term" value="C:nuclear replication fork"/>
    <property type="evidence" value="ECO:0007669"/>
    <property type="project" value="TreeGrafter"/>
</dbReference>
<proteinExistence type="inferred from homology"/>
<comment type="subcellular location">
    <subcellularLocation>
        <location evidence="1">Nucleus</location>
    </subcellularLocation>
</comment>
<dbReference type="InterPro" id="IPR012340">
    <property type="entry name" value="NA-bd_OB-fold"/>
</dbReference>
<dbReference type="Gene3D" id="2.40.50.140">
    <property type="entry name" value="Nucleic acid-binding proteins"/>
    <property type="match status" value="1"/>
</dbReference>
<feature type="domain" description="Replication factor Mcm10 C-terminal" evidence="10">
    <location>
        <begin position="410"/>
        <end position="742"/>
    </location>
</feature>
<accession>A0AA39LQI1</accession>
<gene>
    <name evidence="11" type="ORF">QR680_018124</name>
</gene>
<keyword evidence="7" id="KW-0862">Zinc</keyword>
<dbReference type="Pfam" id="PF24863">
    <property type="entry name" value="zf-CCCH_Mcm10"/>
    <property type="match status" value="1"/>
</dbReference>
<evidence type="ECO:0000313" key="12">
    <source>
        <dbReference type="Proteomes" id="UP001175271"/>
    </source>
</evidence>
<protein>
    <recommendedName>
        <fullName evidence="3">Protein MCM10 homolog</fullName>
    </recommendedName>
</protein>
<feature type="region of interest" description="Disordered" evidence="9">
    <location>
        <begin position="557"/>
        <end position="594"/>
    </location>
</feature>
<evidence type="ECO:0000313" key="11">
    <source>
        <dbReference type="EMBL" id="KAK0405665.1"/>
    </source>
</evidence>
<dbReference type="EMBL" id="JAUCMV010000004">
    <property type="protein sequence ID" value="KAK0405665.1"/>
    <property type="molecule type" value="Genomic_DNA"/>
</dbReference>
<evidence type="ECO:0000256" key="4">
    <source>
        <dbReference type="ARBA" id="ARBA00022705"/>
    </source>
</evidence>
<comment type="similarity">
    <text evidence="2">Belongs to the MCM10 family.</text>
</comment>
<feature type="compositionally biased region" description="Low complexity" evidence="9">
    <location>
        <begin position="462"/>
        <end position="471"/>
    </location>
</feature>
<dbReference type="GO" id="GO:0008270">
    <property type="term" value="F:zinc ion binding"/>
    <property type="evidence" value="ECO:0007669"/>
    <property type="project" value="UniProtKB-KW"/>
</dbReference>
<dbReference type="PANTHER" id="PTHR13454">
    <property type="entry name" value="PROTEIN MCM10 HOMOLOG"/>
    <property type="match status" value="1"/>
</dbReference>
<dbReference type="SMART" id="SM01280">
    <property type="entry name" value="Mcm10"/>
    <property type="match status" value="1"/>
</dbReference>
<dbReference type="InterPro" id="IPR015408">
    <property type="entry name" value="Znf_Mcm10/DnaG"/>
</dbReference>
<dbReference type="Pfam" id="PF09329">
    <property type="entry name" value="zf-primase"/>
    <property type="match status" value="1"/>
</dbReference>
<dbReference type="Proteomes" id="UP001175271">
    <property type="component" value="Unassembled WGS sequence"/>
</dbReference>
<evidence type="ECO:0000256" key="5">
    <source>
        <dbReference type="ARBA" id="ARBA00022723"/>
    </source>
</evidence>
<keyword evidence="8" id="KW-0539">Nucleus</keyword>
<evidence type="ECO:0000256" key="1">
    <source>
        <dbReference type="ARBA" id="ARBA00004123"/>
    </source>
</evidence>
<dbReference type="GO" id="GO:0006270">
    <property type="term" value="P:DNA replication initiation"/>
    <property type="evidence" value="ECO:0007669"/>
    <property type="project" value="InterPro"/>
</dbReference>
<evidence type="ECO:0000256" key="2">
    <source>
        <dbReference type="ARBA" id="ARBA00009679"/>
    </source>
</evidence>
<dbReference type="InterPro" id="IPR040184">
    <property type="entry name" value="Mcm10"/>
</dbReference>
<keyword evidence="6" id="KW-0863">Zinc-finger</keyword>
<name>A0AA39LQI1_9BILA</name>
<dbReference type="InterPro" id="IPR056791">
    <property type="entry name" value="Znf_Mcm10_C"/>
</dbReference>
<dbReference type="Pfam" id="PF22379">
    <property type="entry name" value="OB_MCM10"/>
    <property type="match status" value="1"/>
</dbReference>
<dbReference type="PANTHER" id="PTHR13454:SF11">
    <property type="entry name" value="PROTEIN MCM10 HOMOLOG"/>
    <property type="match status" value="1"/>
</dbReference>
<dbReference type="AlphaFoldDB" id="A0AA39LQI1"/>
<keyword evidence="5" id="KW-0479">Metal-binding</keyword>
<evidence type="ECO:0000256" key="9">
    <source>
        <dbReference type="SAM" id="MobiDB-lite"/>
    </source>
</evidence>
<dbReference type="GO" id="GO:0003697">
    <property type="term" value="F:single-stranded DNA binding"/>
    <property type="evidence" value="ECO:0007669"/>
    <property type="project" value="InterPro"/>
</dbReference>
<dbReference type="InterPro" id="IPR015411">
    <property type="entry name" value="Rep_factor_Mcm10_C"/>
</dbReference>
<feature type="compositionally biased region" description="Low complexity" evidence="9">
    <location>
        <begin position="572"/>
        <end position="587"/>
    </location>
</feature>
<feature type="region of interest" description="Disordered" evidence="9">
    <location>
        <begin position="462"/>
        <end position="483"/>
    </location>
</feature>